<evidence type="ECO:0000259" key="2">
    <source>
        <dbReference type="Pfam" id="PF13004"/>
    </source>
</evidence>
<evidence type="ECO:0000259" key="1">
    <source>
        <dbReference type="Pfam" id="PF03781"/>
    </source>
</evidence>
<feature type="domain" description="Sulfatase-modifying factor enzyme-like" evidence="1">
    <location>
        <begin position="488"/>
        <end position="692"/>
    </location>
</feature>
<dbReference type="SUPFAM" id="SSF49265">
    <property type="entry name" value="Fibronectin type III"/>
    <property type="match status" value="1"/>
</dbReference>
<dbReference type="InterPro" id="IPR036116">
    <property type="entry name" value="FN3_sf"/>
</dbReference>
<evidence type="ECO:0000259" key="3">
    <source>
        <dbReference type="Pfam" id="PF19190"/>
    </source>
</evidence>
<dbReference type="Gene3D" id="3.90.1580.10">
    <property type="entry name" value="paralog of FGE (formylglycine-generating enzyme)"/>
    <property type="match status" value="1"/>
</dbReference>
<dbReference type="PROSITE" id="PS51257">
    <property type="entry name" value="PROKAR_LIPOPROTEIN"/>
    <property type="match status" value="1"/>
</dbReference>
<dbReference type="PANTHER" id="PTHR23150:SF19">
    <property type="entry name" value="FORMYLGLYCINE-GENERATING ENZYME"/>
    <property type="match status" value="1"/>
</dbReference>
<dbReference type="InterPro" id="IPR013783">
    <property type="entry name" value="Ig-like_fold"/>
</dbReference>
<accession>A0A6G1ZHW1</accession>
<organism evidence="4">
    <name type="scientific">Parabacteroides goldsteinii</name>
    <dbReference type="NCBI Taxonomy" id="328812"/>
    <lineage>
        <taxon>Bacteria</taxon>
        <taxon>Pseudomonadati</taxon>
        <taxon>Bacteroidota</taxon>
        <taxon>Bacteroidia</taxon>
        <taxon>Bacteroidales</taxon>
        <taxon>Tannerellaceae</taxon>
        <taxon>Parabacteroides</taxon>
    </lineage>
</organism>
<dbReference type="GO" id="GO:0120147">
    <property type="term" value="F:formylglycine-generating oxidase activity"/>
    <property type="evidence" value="ECO:0007669"/>
    <property type="project" value="TreeGrafter"/>
</dbReference>
<name>A0A6G1ZHW1_9BACT</name>
<dbReference type="Gene3D" id="2.60.40.10">
    <property type="entry name" value="Immunoglobulins"/>
    <property type="match status" value="3"/>
</dbReference>
<reference evidence="4" key="1">
    <citation type="journal article" date="2019" name="Nat. Med.">
        <title>A library of human gut bacterial isolates paired with longitudinal multiomics data enables mechanistic microbiome research.</title>
        <authorList>
            <person name="Poyet M."/>
            <person name="Groussin M."/>
            <person name="Gibbons S.M."/>
            <person name="Avila-Pacheco J."/>
            <person name="Jiang X."/>
            <person name="Kearney S.M."/>
            <person name="Perrotta A.R."/>
            <person name="Berdy B."/>
            <person name="Zhao S."/>
            <person name="Lieberman T.D."/>
            <person name="Swanson P.K."/>
            <person name="Smith M."/>
            <person name="Roesemann S."/>
            <person name="Alexander J.E."/>
            <person name="Rich S.A."/>
            <person name="Livny J."/>
            <person name="Vlamakis H."/>
            <person name="Clish C."/>
            <person name="Bullock K."/>
            <person name="Deik A."/>
            <person name="Scott J."/>
            <person name="Pierce K.A."/>
            <person name="Xavier R.J."/>
            <person name="Alm E.J."/>
        </authorList>
    </citation>
    <scope>NUCLEOTIDE SEQUENCE</scope>
    <source>
        <strain evidence="4">BIOML-A4</strain>
    </source>
</reference>
<feature type="domain" description="BACON" evidence="3">
    <location>
        <begin position="415"/>
        <end position="468"/>
    </location>
</feature>
<dbReference type="InterPro" id="IPR051043">
    <property type="entry name" value="Sulfatase_Mod_Factor_Kinase"/>
</dbReference>
<sequence>MKYVYLFLTIMMIACEKDPILPVFISIKDIKSSIDYTTSVIQFSITGNANKAGVMYGIEKELSNTQIQYAEKANGEISVQLNGLEQGKEYFYKVFVEDKKGNQMFGEIKNFITLSPSVKTGDATEITTETATLSLSFKGSNLSEVGILYSTDELCKDNLQTVSNTSPSGNNFSFEVKELNPGTTYYYKAYVKYKNGTIHYGEIKSFQTDDFEIPISFIEADFDGGVFNFELNAPNIEWEISTEQYWITVNPNKGISKSTINVHIAPVEIPYERKGFIIIKNTNSNVTKIISVVQASKENISNKLNLSIPGDFVWEEGGTNFFVVNSDVYWTASSNQDWCKINTPSGKNQQIVSYTVDPLDDIEKQRVAIITIHSTDGVQYFSVGQESTNASVFMSGGAIDVCNSICYNMHGRIKAPGEWTVSSTEEWYQFEKQSGVGEEEVEAYIQINDTYQNRATTNILKSGNKIFKNHVIQRGKRDITSKELPDIEMIFVQGGSFMMGNSQNESSSPIHKVTLSDFYIGKYEVTQDLWEAVMGNNPSHYIGENLPVNSIAYNQALEFIDKLNQLTGKKYRLPTEAEWEYAAKGGNKSKGYIYSGSDSYNDVCNLAWKASVAFVGSKEPNELGIYDMTGNVSEFCSDWYGPYSSLEEYNPTGPVSGDKIVVRGEYYFHTTTSDRFWGYPGVYGNSNGFRLVLDK</sequence>
<dbReference type="Pfam" id="PF19190">
    <property type="entry name" value="BACON_2"/>
    <property type="match status" value="1"/>
</dbReference>
<feature type="domain" description="BACON" evidence="2">
    <location>
        <begin position="238"/>
        <end position="295"/>
    </location>
</feature>
<comment type="caution">
    <text evidence="4">The sequence shown here is derived from an EMBL/GenBank/DDBJ whole genome shotgun (WGS) entry which is preliminary data.</text>
</comment>
<dbReference type="InterPro" id="IPR024361">
    <property type="entry name" value="BACON"/>
</dbReference>
<dbReference type="RefSeq" id="WP_010800106.1">
    <property type="nucleotide sequence ID" value="NZ_CAJSYT010000021.1"/>
</dbReference>
<dbReference type="AlphaFoldDB" id="A0A6G1ZHW1"/>
<dbReference type="CDD" id="cd14948">
    <property type="entry name" value="BACON"/>
    <property type="match status" value="2"/>
</dbReference>
<dbReference type="Pfam" id="PF13004">
    <property type="entry name" value="BACON"/>
    <property type="match status" value="2"/>
</dbReference>
<proteinExistence type="predicted"/>
<gene>
    <name evidence="4" type="ORF">GKE01_19105</name>
</gene>
<dbReference type="InterPro" id="IPR016187">
    <property type="entry name" value="CTDL_fold"/>
</dbReference>
<dbReference type="EMBL" id="WKLP01000031">
    <property type="protein sequence ID" value="MRY13556.1"/>
    <property type="molecule type" value="Genomic_DNA"/>
</dbReference>
<dbReference type="SUPFAM" id="SSF56436">
    <property type="entry name" value="C-type lectin-like"/>
    <property type="match status" value="1"/>
</dbReference>
<protein>
    <submittedName>
        <fullName evidence="4">SUMF1/EgtB/PvdO family nonheme iron enzyme</fullName>
    </submittedName>
</protein>
<feature type="domain" description="BACON" evidence="2">
    <location>
        <begin position="329"/>
        <end position="386"/>
    </location>
</feature>
<dbReference type="PANTHER" id="PTHR23150">
    <property type="entry name" value="SULFATASE MODIFYING FACTOR 1, 2"/>
    <property type="match status" value="1"/>
</dbReference>
<dbReference type="InterPro" id="IPR042095">
    <property type="entry name" value="SUMF_sf"/>
</dbReference>
<evidence type="ECO:0000313" key="4">
    <source>
        <dbReference type="EMBL" id="MRY13556.1"/>
    </source>
</evidence>
<dbReference type="Pfam" id="PF03781">
    <property type="entry name" value="FGE-sulfatase"/>
    <property type="match status" value="1"/>
</dbReference>
<dbReference type="InterPro" id="IPR005532">
    <property type="entry name" value="SUMF_dom"/>
</dbReference>